<protein>
    <submittedName>
        <fullName evidence="1">Uncharacterized protein</fullName>
    </submittedName>
</protein>
<evidence type="ECO:0000313" key="1">
    <source>
        <dbReference type="EMBL" id="TYP58543.1"/>
    </source>
</evidence>
<name>A0A5S5B099_9FIRM</name>
<gene>
    <name evidence="1" type="ORF">LZ11_00389</name>
</gene>
<organism evidence="1 2">
    <name type="scientific">Thermosediminibacter litoriperuensis</name>
    <dbReference type="NCBI Taxonomy" id="291989"/>
    <lineage>
        <taxon>Bacteria</taxon>
        <taxon>Bacillati</taxon>
        <taxon>Bacillota</taxon>
        <taxon>Clostridia</taxon>
        <taxon>Thermosediminibacterales</taxon>
        <taxon>Thermosediminibacteraceae</taxon>
        <taxon>Thermosediminibacter</taxon>
    </lineage>
</organism>
<dbReference type="EMBL" id="VNHO01000003">
    <property type="protein sequence ID" value="TYP58543.1"/>
    <property type="molecule type" value="Genomic_DNA"/>
</dbReference>
<accession>A0A5S5B099</accession>
<dbReference type="AlphaFoldDB" id="A0A5S5B099"/>
<dbReference type="Proteomes" id="UP000322294">
    <property type="component" value="Unassembled WGS sequence"/>
</dbReference>
<dbReference type="RefSeq" id="WP_148866116.1">
    <property type="nucleotide sequence ID" value="NZ_VNHO01000003.1"/>
</dbReference>
<reference evidence="1 2" key="1">
    <citation type="submission" date="2019-07" db="EMBL/GenBank/DDBJ databases">
        <title>Genomic Encyclopedia of Type Strains, Phase I: the one thousand microbial genomes (KMG-I) project.</title>
        <authorList>
            <person name="Kyrpides N."/>
        </authorList>
    </citation>
    <scope>NUCLEOTIDE SEQUENCE [LARGE SCALE GENOMIC DNA]</scope>
    <source>
        <strain evidence="1 2">DSM 16647</strain>
    </source>
</reference>
<keyword evidence="2" id="KW-1185">Reference proteome</keyword>
<dbReference type="PROSITE" id="PS51257">
    <property type="entry name" value="PROKAR_LIPOPROTEIN"/>
    <property type="match status" value="1"/>
</dbReference>
<evidence type="ECO:0000313" key="2">
    <source>
        <dbReference type="Proteomes" id="UP000322294"/>
    </source>
</evidence>
<sequence length="228" mass="26128">MNRAAGKKTLELGAVLICLLIIFISGCTRSGDSDKKPPQQAKPLSRELTELLPEKAGFRWVYSGFAEYGHTMELRSIVRGETAARYEVEGEVIDVSGGEAEGDFGLRVEYEVKNGSLRMRKDSEKMMDNFSELELIRLPLKKGTQWEQKAQHKDGREYRLTCTIQKVEDDPQGKIYTVVYKDKDSDFYEKRRIQENWGVISFETVWESEEGPVTIGYDLYREASGYKK</sequence>
<dbReference type="OrthoDB" id="2067411at2"/>
<proteinExistence type="predicted"/>
<comment type="caution">
    <text evidence="1">The sequence shown here is derived from an EMBL/GenBank/DDBJ whole genome shotgun (WGS) entry which is preliminary data.</text>
</comment>